<gene>
    <name evidence="2" type="ORF">K491DRAFT_303688</name>
</gene>
<dbReference type="Proteomes" id="UP000799324">
    <property type="component" value="Unassembled WGS sequence"/>
</dbReference>
<evidence type="ECO:0000313" key="3">
    <source>
        <dbReference type="Proteomes" id="UP000799324"/>
    </source>
</evidence>
<dbReference type="AlphaFoldDB" id="A0A6A6TDG4"/>
<organism evidence="2 3">
    <name type="scientific">Lophiostoma macrostomum CBS 122681</name>
    <dbReference type="NCBI Taxonomy" id="1314788"/>
    <lineage>
        <taxon>Eukaryota</taxon>
        <taxon>Fungi</taxon>
        <taxon>Dikarya</taxon>
        <taxon>Ascomycota</taxon>
        <taxon>Pezizomycotina</taxon>
        <taxon>Dothideomycetes</taxon>
        <taxon>Pleosporomycetidae</taxon>
        <taxon>Pleosporales</taxon>
        <taxon>Lophiostomataceae</taxon>
        <taxon>Lophiostoma</taxon>
    </lineage>
</organism>
<reference evidence="2" key="1">
    <citation type="journal article" date="2020" name="Stud. Mycol.">
        <title>101 Dothideomycetes genomes: a test case for predicting lifestyles and emergence of pathogens.</title>
        <authorList>
            <person name="Haridas S."/>
            <person name="Albert R."/>
            <person name="Binder M."/>
            <person name="Bloem J."/>
            <person name="Labutti K."/>
            <person name="Salamov A."/>
            <person name="Andreopoulos B."/>
            <person name="Baker S."/>
            <person name="Barry K."/>
            <person name="Bills G."/>
            <person name="Bluhm B."/>
            <person name="Cannon C."/>
            <person name="Castanera R."/>
            <person name="Culley D."/>
            <person name="Daum C."/>
            <person name="Ezra D."/>
            <person name="Gonzalez J."/>
            <person name="Henrissat B."/>
            <person name="Kuo A."/>
            <person name="Liang C."/>
            <person name="Lipzen A."/>
            <person name="Lutzoni F."/>
            <person name="Magnuson J."/>
            <person name="Mondo S."/>
            <person name="Nolan M."/>
            <person name="Ohm R."/>
            <person name="Pangilinan J."/>
            <person name="Park H.-J."/>
            <person name="Ramirez L."/>
            <person name="Alfaro M."/>
            <person name="Sun H."/>
            <person name="Tritt A."/>
            <person name="Yoshinaga Y."/>
            <person name="Zwiers L.-H."/>
            <person name="Turgeon B."/>
            <person name="Goodwin S."/>
            <person name="Spatafora J."/>
            <person name="Crous P."/>
            <person name="Grigoriev I."/>
        </authorList>
    </citation>
    <scope>NUCLEOTIDE SEQUENCE</scope>
    <source>
        <strain evidence="2">CBS 122681</strain>
    </source>
</reference>
<evidence type="ECO:0000313" key="2">
    <source>
        <dbReference type="EMBL" id="KAF2658035.1"/>
    </source>
</evidence>
<name>A0A6A6TDG4_9PLEO</name>
<sequence length="129" mass="14529">MILVISRSAVWLLLSSVSMWLHAPSYTAGSAGRGRCGITLCALPRTRLAFQLRMNTAPWASLSALHRLVMKYRSSEDSLQQVCAEPCPRVYRRVSSARANCAILCFEVCARWSIERSIVVSSRLYRCFQ</sequence>
<evidence type="ECO:0008006" key="4">
    <source>
        <dbReference type="Google" id="ProtNLM"/>
    </source>
</evidence>
<proteinExistence type="predicted"/>
<accession>A0A6A6TDG4</accession>
<evidence type="ECO:0000256" key="1">
    <source>
        <dbReference type="SAM" id="SignalP"/>
    </source>
</evidence>
<feature type="chain" id="PRO_5025447834" description="Secreted protein" evidence="1">
    <location>
        <begin position="28"/>
        <end position="129"/>
    </location>
</feature>
<protein>
    <recommendedName>
        <fullName evidence="4">Secreted protein</fullName>
    </recommendedName>
</protein>
<dbReference type="EMBL" id="MU004319">
    <property type="protein sequence ID" value="KAF2658035.1"/>
    <property type="molecule type" value="Genomic_DNA"/>
</dbReference>
<keyword evidence="3" id="KW-1185">Reference proteome</keyword>
<feature type="signal peptide" evidence="1">
    <location>
        <begin position="1"/>
        <end position="27"/>
    </location>
</feature>
<keyword evidence="1" id="KW-0732">Signal</keyword>